<evidence type="ECO:0000313" key="2">
    <source>
        <dbReference type="Proteomes" id="UP000217696"/>
    </source>
</evidence>
<dbReference type="InterPro" id="IPR052767">
    <property type="entry name" value="Bact_com_dev_regulator"/>
</dbReference>
<dbReference type="InterPro" id="IPR023378">
    <property type="entry name" value="YheA/YmcA-like_dom_sf"/>
</dbReference>
<protein>
    <submittedName>
        <fullName evidence="1">Uncharacterized protein</fullName>
    </submittedName>
</protein>
<reference evidence="1 2" key="1">
    <citation type="submission" date="2015-12" db="EMBL/GenBank/DDBJ databases">
        <title>Genome sequence of Aneurinibacillus soli.</title>
        <authorList>
            <person name="Lee J.S."/>
            <person name="Lee K.C."/>
            <person name="Kim K.K."/>
            <person name="Lee B.W."/>
        </authorList>
    </citation>
    <scope>NUCLEOTIDE SEQUENCE [LARGE SCALE GENOMIC DNA]</scope>
    <source>
        <strain evidence="1 2">CB4</strain>
    </source>
</reference>
<dbReference type="SUPFAM" id="SSF158622">
    <property type="entry name" value="YheA/YmcA-like"/>
    <property type="match status" value="1"/>
</dbReference>
<dbReference type="InterPro" id="IPR010368">
    <property type="entry name" value="Com_YlbF"/>
</dbReference>
<dbReference type="EMBL" id="AP017312">
    <property type="protein sequence ID" value="BAU27358.1"/>
    <property type="molecule type" value="Genomic_DNA"/>
</dbReference>
<sequence length="155" mass="17439">MASKSIKVLDWNDVLERAYGIGEQLTHSQEMRRYKEMRQEMETDREAAVLIESFNRLKEAHEEVERFGTYHPDYHTVTRRVREKKRELDKVPSIAAFKQAENDLDELLYRVSRVIADAVSEQIKVPSNNPLYELAGGGCGSGGCGTGGGCGCSAR</sequence>
<dbReference type="PANTHER" id="PTHR38448">
    <property type="entry name" value="REGULATORY PROTEIN YLBF-RELATED"/>
    <property type="match status" value="1"/>
</dbReference>
<dbReference type="Gene3D" id="1.20.1500.10">
    <property type="entry name" value="YheA/YmcA-like"/>
    <property type="match status" value="1"/>
</dbReference>
<dbReference type="RefSeq" id="WP_096464622.1">
    <property type="nucleotide sequence ID" value="NZ_AP017312.1"/>
</dbReference>
<name>A0A0U5BGP7_9BACL</name>
<keyword evidence="2" id="KW-1185">Reference proteome</keyword>
<gene>
    <name evidence="1" type="ORF">CB4_01532</name>
</gene>
<proteinExistence type="predicted"/>
<dbReference type="Proteomes" id="UP000217696">
    <property type="component" value="Chromosome"/>
</dbReference>
<dbReference type="Pfam" id="PF06133">
    <property type="entry name" value="Com_YlbF"/>
    <property type="match status" value="1"/>
</dbReference>
<dbReference type="AlphaFoldDB" id="A0A0U5BGP7"/>
<evidence type="ECO:0000313" key="1">
    <source>
        <dbReference type="EMBL" id="BAU27358.1"/>
    </source>
</evidence>
<dbReference type="PANTHER" id="PTHR38448:SF2">
    <property type="entry name" value="REGULATORY PROTEIN YLBF"/>
    <property type="match status" value="1"/>
</dbReference>
<organism evidence="1 2">
    <name type="scientific">Aneurinibacillus soli</name>
    <dbReference type="NCBI Taxonomy" id="1500254"/>
    <lineage>
        <taxon>Bacteria</taxon>
        <taxon>Bacillati</taxon>
        <taxon>Bacillota</taxon>
        <taxon>Bacilli</taxon>
        <taxon>Bacillales</taxon>
        <taxon>Paenibacillaceae</taxon>
        <taxon>Aneurinibacillus group</taxon>
        <taxon>Aneurinibacillus</taxon>
    </lineage>
</organism>
<accession>A0A0U5BGP7</accession>
<dbReference type="KEGG" id="asoc:CB4_01532"/>
<dbReference type="OrthoDB" id="2157513at2"/>